<organism evidence="1 2">
    <name type="scientific">Actinomadura meridiana</name>
    <dbReference type="NCBI Taxonomy" id="559626"/>
    <lineage>
        <taxon>Bacteria</taxon>
        <taxon>Bacillati</taxon>
        <taxon>Actinomycetota</taxon>
        <taxon>Actinomycetes</taxon>
        <taxon>Streptosporangiales</taxon>
        <taxon>Thermomonosporaceae</taxon>
        <taxon>Actinomadura</taxon>
    </lineage>
</organism>
<gene>
    <name evidence="1" type="ORF">GCM10022254_74990</name>
</gene>
<comment type="caution">
    <text evidence="1">The sequence shown here is derived from an EMBL/GenBank/DDBJ whole genome shotgun (WGS) entry which is preliminary data.</text>
</comment>
<protein>
    <submittedName>
        <fullName evidence="1">Uncharacterized protein</fullName>
    </submittedName>
</protein>
<name>A0ABP8CR43_9ACTN</name>
<dbReference type="Proteomes" id="UP001501710">
    <property type="component" value="Unassembled WGS sequence"/>
</dbReference>
<keyword evidence="2" id="KW-1185">Reference proteome</keyword>
<reference evidence="2" key="1">
    <citation type="journal article" date="2019" name="Int. J. Syst. Evol. Microbiol.">
        <title>The Global Catalogue of Microorganisms (GCM) 10K type strain sequencing project: providing services to taxonomists for standard genome sequencing and annotation.</title>
        <authorList>
            <consortium name="The Broad Institute Genomics Platform"/>
            <consortium name="The Broad Institute Genome Sequencing Center for Infectious Disease"/>
            <person name="Wu L."/>
            <person name="Ma J."/>
        </authorList>
    </citation>
    <scope>NUCLEOTIDE SEQUENCE [LARGE SCALE GENOMIC DNA]</scope>
    <source>
        <strain evidence="2">JCM 17440</strain>
    </source>
</reference>
<evidence type="ECO:0000313" key="1">
    <source>
        <dbReference type="EMBL" id="GAA4242338.1"/>
    </source>
</evidence>
<dbReference type="EMBL" id="BAABAS010000031">
    <property type="protein sequence ID" value="GAA4242338.1"/>
    <property type="molecule type" value="Genomic_DNA"/>
</dbReference>
<sequence length="65" mass="7234">MSFLLRRKFPADQPSSHARLCTSTPNIARTYDYLLGGKVIAGASRVFVEEPIGFWGIPSPRKAVR</sequence>
<proteinExistence type="predicted"/>
<evidence type="ECO:0000313" key="2">
    <source>
        <dbReference type="Proteomes" id="UP001501710"/>
    </source>
</evidence>
<accession>A0ABP8CR43</accession>